<evidence type="ECO:0000256" key="1">
    <source>
        <dbReference type="SAM" id="Phobius"/>
    </source>
</evidence>
<feature type="transmembrane region" description="Helical" evidence="1">
    <location>
        <begin position="505"/>
        <end position="523"/>
    </location>
</feature>
<keyword evidence="1" id="KW-0472">Membrane</keyword>
<feature type="transmembrane region" description="Helical" evidence="1">
    <location>
        <begin position="140"/>
        <end position="167"/>
    </location>
</feature>
<feature type="transmembrane region" description="Helical" evidence="1">
    <location>
        <begin position="469"/>
        <end position="493"/>
    </location>
</feature>
<feature type="transmembrane region" description="Helical" evidence="1">
    <location>
        <begin position="347"/>
        <end position="368"/>
    </location>
</feature>
<accession>A0ABS4S8T9</accession>
<feature type="transmembrane region" description="Helical" evidence="1">
    <location>
        <begin position="529"/>
        <end position="553"/>
    </location>
</feature>
<feature type="transmembrane region" description="Helical" evidence="1">
    <location>
        <begin position="25"/>
        <end position="47"/>
    </location>
</feature>
<proteinExistence type="predicted"/>
<feature type="transmembrane region" description="Helical" evidence="1">
    <location>
        <begin position="431"/>
        <end position="449"/>
    </location>
</feature>
<feature type="transmembrane region" description="Helical" evidence="1">
    <location>
        <begin position="405"/>
        <end position="424"/>
    </location>
</feature>
<feature type="transmembrane region" description="Helical" evidence="1">
    <location>
        <begin position="59"/>
        <end position="78"/>
    </location>
</feature>
<evidence type="ECO:0000313" key="2">
    <source>
        <dbReference type="EMBL" id="MBP2257922.1"/>
    </source>
</evidence>
<sequence length="584" mass="65542">MMKPLLKNQWKIITNTLQTQSLKNYISYVIAFGFVAFFLFLICRGIWEISDAITQPVLSGILSYGFLMIIGFILLLGLPQVFKHLYSATDLNLLFTLPIPTQYIFWMKYFQSFIGIPFFTFVFCLIPLIMYGIVVEAHFLYYPVAFIVLLAFTIIGLSLAYLFNLILIQIIPASKANEFMTMMSVLSGLFVYLLLMLPNWMNNQSMNELLLSGLPLFPDWFPVNWGSEAIIHASHGSIHLLLPTLMLLLLTVICMVLSTSLVEKGFRTGWIRLNEGSSQKKKIKKRQTSHPLSHPVIAVGIKEWYAIKRDMREWLAFMPMLFFMIFPLIGFLNGDAKLNDIRVFNEVSWPIAQGAILFLHAILNGTLAASSIGREGSSAWILRVLPLPGKYIAIGKLWISWLTPFVLLTFFEIIVGVILGWTFFQFITGIVIKAVISIGISSIGLWLGTTGAKYNPENPQARLKFGTSIILMVLSYVYIFFALIPYVILIIPAETASIAAEVSHDISGFFGAIIGIVATLLAWKASSPFIVGILCIIVMLIISSGVAIIFTMVSARRMDRGIEIDFVNGTKAISGRRTPSKRLY</sequence>
<organism evidence="2 3">
    <name type="scientific">Virgibacillus alimentarius</name>
    <dbReference type="NCBI Taxonomy" id="698769"/>
    <lineage>
        <taxon>Bacteria</taxon>
        <taxon>Bacillati</taxon>
        <taxon>Bacillota</taxon>
        <taxon>Bacilli</taxon>
        <taxon>Bacillales</taxon>
        <taxon>Bacillaceae</taxon>
        <taxon>Virgibacillus</taxon>
    </lineage>
</organism>
<evidence type="ECO:0000313" key="3">
    <source>
        <dbReference type="Proteomes" id="UP001519294"/>
    </source>
</evidence>
<dbReference type="Pfam" id="PF16949">
    <property type="entry name" value="ABC_tran_2"/>
    <property type="match status" value="1"/>
</dbReference>
<feature type="transmembrane region" description="Helical" evidence="1">
    <location>
        <begin position="240"/>
        <end position="262"/>
    </location>
</feature>
<feature type="transmembrane region" description="Helical" evidence="1">
    <location>
        <begin position="314"/>
        <end position="332"/>
    </location>
</feature>
<comment type="caution">
    <text evidence="2">The sequence shown here is derived from an EMBL/GenBank/DDBJ whole genome shotgun (WGS) entry which is preliminary data.</text>
</comment>
<keyword evidence="1" id="KW-0812">Transmembrane</keyword>
<keyword evidence="3" id="KW-1185">Reference proteome</keyword>
<dbReference type="EMBL" id="JAGIKX010000016">
    <property type="protein sequence ID" value="MBP2257922.1"/>
    <property type="molecule type" value="Genomic_DNA"/>
</dbReference>
<reference evidence="2 3" key="1">
    <citation type="submission" date="2021-03" db="EMBL/GenBank/DDBJ databases">
        <title>Genomic Encyclopedia of Type Strains, Phase IV (KMG-IV): sequencing the most valuable type-strain genomes for metagenomic binning, comparative biology and taxonomic classification.</title>
        <authorList>
            <person name="Goeker M."/>
        </authorList>
    </citation>
    <scope>NUCLEOTIDE SEQUENCE [LARGE SCALE GENOMIC DNA]</scope>
    <source>
        <strain evidence="2 3">DSM 25790</strain>
    </source>
</reference>
<keyword evidence="1" id="KW-1133">Transmembrane helix</keyword>
<feature type="transmembrane region" description="Helical" evidence="1">
    <location>
        <begin position="179"/>
        <end position="201"/>
    </location>
</feature>
<gene>
    <name evidence="2" type="ORF">J2Z81_001892</name>
</gene>
<dbReference type="InterPro" id="IPR031599">
    <property type="entry name" value="ABC_tran_2"/>
</dbReference>
<protein>
    <submittedName>
        <fullName evidence="2">ABC-2 type transport system permease protein</fullName>
    </submittedName>
</protein>
<name>A0ABS4S8T9_9BACI</name>
<feature type="transmembrane region" description="Helical" evidence="1">
    <location>
        <begin position="113"/>
        <end position="134"/>
    </location>
</feature>
<dbReference type="Proteomes" id="UP001519294">
    <property type="component" value="Unassembled WGS sequence"/>
</dbReference>
<dbReference type="RefSeq" id="WP_226371224.1">
    <property type="nucleotide sequence ID" value="NZ_JAGIKX010000016.1"/>
</dbReference>